<evidence type="ECO:0000313" key="7">
    <source>
        <dbReference type="Proteomes" id="UP000016666"/>
    </source>
</evidence>
<reference evidence="6" key="2">
    <citation type="submission" date="2025-08" db="UniProtKB">
        <authorList>
            <consortium name="Ensembl"/>
        </authorList>
    </citation>
    <scope>IDENTIFICATION</scope>
</reference>
<evidence type="ECO:0000256" key="3">
    <source>
        <dbReference type="ARBA" id="ARBA00018874"/>
    </source>
</evidence>
<organism evidence="6 7">
    <name type="scientific">Anas platyrhynchos platyrhynchos</name>
    <name type="common">Northern mallard</name>
    <dbReference type="NCBI Taxonomy" id="8840"/>
    <lineage>
        <taxon>Eukaryota</taxon>
        <taxon>Metazoa</taxon>
        <taxon>Chordata</taxon>
        <taxon>Craniata</taxon>
        <taxon>Vertebrata</taxon>
        <taxon>Euteleostomi</taxon>
        <taxon>Archelosauria</taxon>
        <taxon>Archosauria</taxon>
        <taxon>Dinosauria</taxon>
        <taxon>Saurischia</taxon>
        <taxon>Theropoda</taxon>
        <taxon>Coelurosauria</taxon>
        <taxon>Aves</taxon>
        <taxon>Neognathae</taxon>
        <taxon>Galloanserae</taxon>
        <taxon>Anseriformes</taxon>
        <taxon>Anatidae</taxon>
        <taxon>Anatinae</taxon>
        <taxon>Anas</taxon>
    </lineage>
</organism>
<dbReference type="GO" id="GO:0000407">
    <property type="term" value="C:phagophore assembly site"/>
    <property type="evidence" value="ECO:0007669"/>
    <property type="project" value="UniProtKB-SubCell"/>
</dbReference>
<dbReference type="STRING" id="8840.ENSAPLP00000020371"/>
<feature type="region of interest" description="Disordered" evidence="5">
    <location>
        <begin position="172"/>
        <end position="193"/>
    </location>
</feature>
<evidence type="ECO:0000256" key="1">
    <source>
        <dbReference type="ARBA" id="ARBA00004329"/>
    </source>
</evidence>
<evidence type="ECO:0000256" key="5">
    <source>
        <dbReference type="SAM" id="MobiDB-lite"/>
    </source>
</evidence>
<evidence type="ECO:0000256" key="2">
    <source>
        <dbReference type="ARBA" id="ARBA00007130"/>
    </source>
</evidence>
<feature type="region of interest" description="Disordered" evidence="5">
    <location>
        <begin position="1"/>
        <end position="82"/>
    </location>
</feature>
<evidence type="ECO:0000313" key="6">
    <source>
        <dbReference type="Ensembl" id="ENSAPLP00000020371.1"/>
    </source>
</evidence>
<evidence type="ECO:0000256" key="4">
    <source>
        <dbReference type="ARBA" id="ARBA00023006"/>
    </source>
</evidence>
<accession>A0A493T3G6</accession>
<dbReference type="PANTHER" id="PTHR13292">
    <property type="entry name" value="AUTOPHAGY-RELATED PROTEIN 101"/>
    <property type="match status" value="1"/>
</dbReference>
<feature type="compositionally biased region" description="Basic and acidic residues" evidence="5">
    <location>
        <begin position="176"/>
        <end position="193"/>
    </location>
</feature>
<dbReference type="GO" id="GO:0019901">
    <property type="term" value="F:protein kinase binding"/>
    <property type="evidence" value="ECO:0007669"/>
    <property type="project" value="TreeGrafter"/>
</dbReference>
<dbReference type="GO" id="GO:1990316">
    <property type="term" value="C:Atg1/ULK1 kinase complex"/>
    <property type="evidence" value="ECO:0007669"/>
    <property type="project" value="TreeGrafter"/>
</dbReference>
<dbReference type="InterPro" id="IPR012445">
    <property type="entry name" value="ATG101"/>
</dbReference>
<sequence length="193" mass="21167">MGTGTRTRTRDWGQELGTGNWGWGQEPESETGAGTRTRVGDRGQEQEPGPEPGTELRNREPGVGNKALRASPGPSSSGRPPAMNCRAEVLEVSVEGRQVEEAALAVLHTVLLHRSTGKFHYKKEGTYSIGTVGTQDVDCDFIDFAYVRVSSEELDRALRKAVGEFKARNPAGTRWKGWEKGGEKKRGWKKKGE</sequence>
<comment type="similarity">
    <text evidence="2">Belongs to the ATG101 family.</text>
</comment>
<feature type="compositionally biased region" description="Low complexity" evidence="5">
    <location>
        <begin position="69"/>
        <end position="82"/>
    </location>
</feature>
<dbReference type="PANTHER" id="PTHR13292:SF0">
    <property type="entry name" value="AUTOPHAGY-RELATED PROTEIN 101"/>
    <property type="match status" value="1"/>
</dbReference>
<comment type="subcellular location">
    <subcellularLocation>
        <location evidence="1">Preautophagosomal structure</location>
    </subcellularLocation>
</comment>
<dbReference type="GO" id="GO:0000045">
    <property type="term" value="P:autophagosome assembly"/>
    <property type="evidence" value="ECO:0007669"/>
    <property type="project" value="TreeGrafter"/>
</dbReference>
<reference evidence="6" key="3">
    <citation type="submission" date="2025-09" db="UniProtKB">
        <authorList>
            <consortium name="Ensembl"/>
        </authorList>
    </citation>
    <scope>IDENTIFICATION</scope>
</reference>
<dbReference type="Proteomes" id="UP000016666">
    <property type="component" value="Unassembled WGS sequence"/>
</dbReference>
<dbReference type="Ensembl" id="ENSAPLT00000021578.1">
    <property type="protein sequence ID" value="ENSAPLP00000020371.1"/>
    <property type="gene ID" value="ENSAPLG00000029035.1"/>
</dbReference>
<name>A0A493T3G6_ANAPP</name>
<protein>
    <recommendedName>
        <fullName evidence="3">Autophagy-related protein 101</fullName>
    </recommendedName>
</protein>
<proteinExistence type="inferred from homology"/>
<dbReference type="AlphaFoldDB" id="A0A493T3G6"/>
<keyword evidence="4" id="KW-0072">Autophagy</keyword>
<dbReference type="GeneTree" id="ENSGT00390000016511"/>
<keyword evidence="7" id="KW-1185">Reference proteome</keyword>
<dbReference type="Pfam" id="PF07855">
    <property type="entry name" value="ATG101"/>
    <property type="match status" value="1"/>
</dbReference>
<reference evidence="7" key="1">
    <citation type="submission" date="2017-10" db="EMBL/GenBank/DDBJ databases">
        <title>A new Pekin duck reference genome.</title>
        <authorList>
            <person name="Hou Z.-C."/>
            <person name="Zhou Z.-K."/>
            <person name="Zhu F."/>
            <person name="Hou S.-S."/>
        </authorList>
    </citation>
    <scope>NUCLEOTIDE SEQUENCE [LARGE SCALE GENOMIC DNA]</scope>
</reference>